<keyword evidence="11" id="KW-1185">Reference proteome</keyword>
<comment type="caution">
    <text evidence="10">The sequence shown here is derived from an EMBL/GenBank/DDBJ whole genome shotgun (WGS) entry which is preliminary data.</text>
</comment>
<comment type="cofactor">
    <cofactor evidence="1">
        <name>heme</name>
        <dbReference type="ChEBI" id="CHEBI:30413"/>
    </cofactor>
</comment>
<dbReference type="Pfam" id="PF00067">
    <property type="entry name" value="p450"/>
    <property type="match status" value="1"/>
</dbReference>
<evidence type="ECO:0000256" key="3">
    <source>
        <dbReference type="ARBA" id="ARBA00010617"/>
    </source>
</evidence>
<keyword evidence="8 9" id="KW-0503">Monooxygenase</keyword>
<keyword evidence="5 9" id="KW-0479">Metal-binding</keyword>
<dbReference type="EMBL" id="JBANRG010000033">
    <property type="protein sequence ID" value="KAK7450603.1"/>
    <property type="molecule type" value="Genomic_DNA"/>
</dbReference>
<protein>
    <recommendedName>
        <fullName evidence="12">Cytochrome P450</fullName>
    </recommendedName>
</protein>
<comment type="similarity">
    <text evidence="3 9">Belongs to the cytochrome P450 family.</text>
</comment>
<comment type="pathway">
    <text evidence="2">Secondary metabolite biosynthesis.</text>
</comment>
<dbReference type="SUPFAM" id="SSF48264">
    <property type="entry name" value="Cytochrome P450"/>
    <property type="match status" value="1"/>
</dbReference>
<organism evidence="10 11">
    <name type="scientific">Marasmiellus scandens</name>
    <dbReference type="NCBI Taxonomy" id="2682957"/>
    <lineage>
        <taxon>Eukaryota</taxon>
        <taxon>Fungi</taxon>
        <taxon>Dikarya</taxon>
        <taxon>Basidiomycota</taxon>
        <taxon>Agaricomycotina</taxon>
        <taxon>Agaricomycetes</taxon>
        <taxon>Agaricomycetidae</taxon>
        <taxon>Agaricales</taxon>
        <taxon>Marasmiineae</taxon>
        <taxon>Omphalotaceae</taxon>
        <taxon>Marasmiellus</taxon>
    </lineage>
</organism>
<keyword evidence="6 9" id="KW-0560">Oxidoreductase</keyword>
<evidence type="ECO:0000256" key="4">
    <source>
        <dbReference type="ARBA" id="ARBA00022617"/>
    </source>
</evidence>
<keyword evidence="4 9" id="KW-0349">Heme</keyword>
<dbReference type="InterPro" id="IPR002401">
    <property type="entry name" value="Cyt_P450_E_grp-I"/>
</dbReference>
<evidence type="ECO:0000256" key="1">
    <source>
        <dbReference type="ARBA" id="ARBA00001971"/>
    </source>
</evidence>
<dbReference type="Proteomes" id="UP001498398">
    <property type="component" value="Unassembled WGS sequence"/>
</dbReference>
<evidence type="ECO:0000256" key="8">
    <source>
        <dbReference type="ARBA" id="ARBA00023033"/>
    </source>
</evidence>
<dbReference type="PANTHER" id="PTHR46300">
    <property type="entry name" value="P450, PUTATIVE (EUROFUNG)-RELATED-RELATED"/>
    <property type="match status" value="1"/>
</dbReference>
<evidence type="ECO:0000256" key="6">
    <source>
        <dbReference type="ARBA" id="ARBA00023002"/>
    </source>
</evidence>
<keyword evidence="7 9" id="KW-0408">Iron</keyword>
<evidence type="ECO:0000256" key="5">
    <source>
        <dbReference type="ARBA" id="ARBA00022723"/>
    </source>
</evidence>
<evidence type="ECO:0000256" key="9">
    <source>
        <dbReference type="RuleBase" id="RU000461"/>
    </source>
</evidence>
<evidence type="ECO:0000256" key="7">
    <source>
        <dbReference type="ARBA" id="ARBA00023004"/>
    </source>
</evidence>
<accession>A0ABR1J4U2</accession>
<evidence type="ECO:0000256" key="2">
    <source>
        <dbReference type="ARBA" id="ARBA00005179"/>
    </source>
</evidence>
<dbReference type="PRINTS" id="PR00463">
    <property type="entry name" value="EP450I"/>
</dbReference>
<gene>
    <name evidence="10" type="ORF">VKT23_012913</name>
</gene>
<proteinExistence type="inferred from homology"/>
<dbReference type="InterPro" id="IPR036396">
    <property type="entry name" value="Cyt_P450_sf"/>
</dbReference>
<dbReference type="InterPro" id="IPR017972">
    <property type="entry name" value="Cyt_P450_CS"/>
</dbReference>
<sequence>MAGTFILSITYGIDAKPSLDPFIQAAEVALKSVTEAARPGAFLVDQFPWLRHVPYWFPGASFRHKAKKWRMYKDRMTNGPFDVVMEQIQKNHSAQPSFLLRSYNSTARLPEAERIQYMHDVARLTAVSMFTGGTATTLAAFSSFVLAMVCNPQYQHRAQEELDRIVGKVSLPDFKDRESLPYVSAIVKEVQRWQPVGPLGISHFLEEEDTYKGYRIPKNTTIVPNVWAMLHDEALYGPEPNRFNPGRFLTEDGTLNPNIPDPEADFGFGRRTCPGRLVALSSLWISIASVLATFNLDKAIDQDGNYIDPTGEYVPSSIQK</sequence>
<dbReference type="PROSITE" id="PS00086">
    <property type="entry name" value="CYTOCHROME_P450"/>
    <property type="match status" value="1"/>
</dbReference>
<dbReference type="InterPro" id="IPR050364">
    <property type="entry name" value="Cytochrome_P450_fung"/>
</dbReference>
<reference evidence="10 11" key="1">
    <citation type="submission" date="2024-01" db="EMBL/GenBank/DDBJ databases">
        <title>A draft genome for the cacao thread blight pathogen Marasmiellus scandens.</title>
        <authorList>
            <person name="Baruah I.K."/>
            <person name="Leung J."/>
            <person name="Bukari Y."/>
            <person name="Amoako-Attah I."/>
            <person name="Meinhardt L.W."/>
            <person name="Bailey B.A."/>
            <person name="Cohen S.P."/>
        </authorList>
    </citation>
    <scope>NUCLEOTIDE SEQUENCE [LARGE SCALE GENOMIC DNA]</scope>
    <source>
        <strain evidence="10 11">GH-19</strain>
    </source>
</reference>
<evidence type="ECO:0000313" key="11">
    <source>
        <dbReference type="Proteomes" id="UP001498398"/>
    </source>
</evidence>
<dbReference type="PRINTS" id="PR00385">
    <property type="entry name" value="P450"/>
</dbReference>
<dbReference type="PANTHER" id="PTHR46300:SF7">
    <property type="entry name" value="P450, PUTATIVE (EUROFUNG)-RELATED"/>
    <property type="match status" value="1"/>
</dbReference>
<name>A0ABR1J4U2_9AGAR</name>
<dbReference type="InterPro" id="IPR001128">
    <property type="entry name" value="Cyt_P450"/>
</dbReference>
<evidence type="ECO:0000313" key="10">
    <source>
        <dbReference type="EMBL" id="KAK7450603.1"/>
    </source>
</evidence>
<dbReference type="Gene3D" id="1.10.630.10">
    <property type="entry name" value="Cytochrome P450"/>
    <property type="match status" value="1"/>
</dbReference>
<evidence type="ECO:0008006" key="12">
    <source>
        <dbReference type="Google" id="ProtNLM"/>
    </source>
</evidence>